<name>A0A4R8VDU7_9MICO</name>
<dbReference type="AlphaFoldDB" id="A0A4R8VDU7"/>
<comment type="caution">
    <text evidence="1">The sequence shown here is derived from an EMBL/GenBank/DDBJ whole genome shotgun (WGS) entry which is preliminary data.</text>
</comment>
<sequence length="150" mass="17050">MGSKENIPMNNPENHTPERAPHEKSTADYFIEHCVNSVTTRRSARTIQTLYEVHGVPFAAYLTLEDIDPNSESLADDYENAFVGTYPDEDALIESEIASLGWIEAIDTVIRQQTIPEGVLEWNYDAFLEHLRRYMYDIVDLGGTIHAFAK</sequence>
<accession>A0A4R8VDU7</accession>
<dbReference type="Proteomes" id="UP000298488">
    <property type="component" value="Unassembled WGS sequence"/>
</dbReference>
<protein>
    <submittedName>
        <fullName evidence="1">Uncharacterized protein</fullName>
    </submittedName>
</protein>
<reference evidence="1 2" key="1">
    <citation type="submission" date="2019-03" db="EMBL/GenBank/DDBJ databases">
        <title>Genomics of glacier-inhabiting Cryobacterium strains.</title>
        <authorList>
            <person name="Liu Q."/>
            <person name="Xin Y.-H."/>
        </authorList>
    </citation>
    <scope>NUCLEOTIDE SEQUENCE [LARGE SCALE GENOMIC DNA]</scope>
    <source>
        <strain evidence="1 2">CGMCC 1.10440</strain>
    </source>
</reference>
<organism evidence="1 2">
    <name type="scientific">Terrimesophilobacter mesophilus</name>
    <dbReference type="NCBI Taxonomy" id="433647"/>
    <lineage>
        <taxon>Bacteria</taxon>
        <taxon>Bacillati</taxon>
        <taxon>Actinomycetota</taxon>
        <taxon>Actinomycetes</taxon>
        <taxon>Micrococcales</taxon>
        <taxon>Microbacteriaceae</taxon>
        <taxon>Terrimesophilobacter</taxon>
    </lineage>
</organism>
<gene>
    <name evidence="1" type="ORF">E3N84_09955</name>
</gene>
<dbReference type="EMBL" id="SOFI01000003">
    <property type="protein sequence ID" value="TFB80322.1"/>
    <property type="molecule type" value="Genomic_DNA"/>
</dbReference>
<evidence type="ECO:0000313" key="1">
    <source>
        <dbReference type="EMBL" id="TFB80322.1"/>
    </source>
</evidence>
<dbReference type="RefSeq" id="WP_134542280.1">
    <property type="nucleotide sequence ID" value="NZ_JACHBP010000001.1"/>
</dbReference>
<proteinExistence type="predicted"/>
<keyword evidence="2" id="KW-1185">Reference proteome</keyword>
<evidence type="ECO:0000313" key="2">
    <source>
        <dbReference type="Proteomes" id="UP000298488"/>
    </source>
</evidence>